<dbReference type="InterPro" id="IPR029069">
    <property type="entry name" value="HotDog_dom_sf"/>
</dbReference>
<protein>
    <submittedName>
        <fullName evidence="3">Esterase</fullName>
    </submittedName>
</protein>
<proteinExistence type="inferred from homology"/>
<organism evidence="3 4">
    <name type="scientific">Lithospermum erythrorhizon</name>
    <name type="common">Purple gromwell</name>
    <name type="synonym">Lithospermum officinale var. erythrorhizon</name>
    <dbReference type="NCBI Taxonomy" id="34254"/>
    <lineage>
        <taxon>Eukaryota</taxon>
        <taxon>Viridiplantae</taxon>
        <taxon>Streptophyta</taxon>
        <taxon>Embryophyta</taxon>
        <taxon>Tracheophyta</taxon>
        <taxon>Spermatophyta</taxon>
        <taxon>Magnoliopsida</taxon>
        <taxon>eudicotyledons</taxon>
        <taxon>Gunneridae</taxon>
        <taxon>Pentapetalae</taxon>
        <taxon>asterids</taxon>
        <taxon>lamiids</taxon>
        <taxon>Boraginales</taxon>
        <taxon>Boraginaceae</taxon>
        <taxon>Boraginoideae</taxon>
        <taxon>Lithospermeae</taxon>
        <taxon>Lithospermum</taxon>
    </lineage>
</organism>
<evidence type="ECO:0000313" key="3">
    <source>
        <dbReference type="EMBL" id="GAA0152840.1"/>
    </source>
</evidence>
<dbReference type="Proteomes" id="UP001454036">
    <property type="component" value="Unassembled WGS sequence"/>
</dbReference>
<dbReference type="SUPFAM" id="SSF54637">
    <property type="entry name" value="Thioesterase/thiol ester dehydrase-isomerase"/>
    <property type="match status" value="1"/>
</dbReference>
<sequence length="208" mass="22925">MASESIAFATGVQALAGSTYFGRRVAVNSQCSLLKFPLSTNRYASGLKPIEASGVSSNGVAIGGKLKSGWHEIELAVREYELDQYGVVNNGVYSNYCQIAHCELLKRMDITSYGIDSGEALALSELSLKFISPLKSGDRFLIRVKISSMTGARLSFQEHIIKLPNEQAILEANATAVWLDTNYRPVRLPREVRSKVNRFISETKSEQE</sequence>
<dbReference type="CDD" id="cd00586">
    <property type="entry name" value="4HBT"/>
    <property type="match status" value="1"/>
</dbReference>
<comment type="caution">
    <text evidence="3">The sequence shown here is derived from an EMBL/GenBank/DDBJ whole genome shotgun (WGS) entry which is preliminary data.</text>
</comment>
<dbReference type="GO" id="GO:0009507">
    <property type="term" value="C:chloroplast"/>
    <property type="evidence" value="ECO:0007669"/>
    <property type="project" value="TreeGrafter"/>
</dbReference>
<accession>A0AAV3PR99</accession>
<dbReference type="Pfam" id="PF13279">
    <property type="entry name" value="4HBT_2"/>
    <property type="match status" value="1"/>
</dbReference>
<evidence type="ECO:0000256" key="2">
    <source>
        <dbReference type="ARBA" id="ARBA00022801"/>
    </source>
</evidence>
<dbReference type="GO" id="GO:0016297">
    <property type="term" value="F:fatty acyl-[ACP] hydrolase activity"/>
    <property type="evidence" value="ECO:0007669"/>
    <property type="project" value="TreeGrafter"/>
</dbReference>
<evidence type="ECO:0000313" key="4">
    <source>
        <dbReference type="Proteomes" id="UP001454036"/>
    </source>
</evidence>
<keyword evidence="4" id="KW-1185">Reference proteome</keyword>
<reference evidence="3 4" key="1">
    <citation type="submission" date="2024-01" db="EMBL/GenBank/DDBJ databases">
        <title>The complete chloroplast genome sequence of Lithospermum erythrorhizon: insights into the phylogenetic relationship among Boraginaceae species and the maternal lineages of purple gromwells.</title>
        <authorList>
            <person name="Okada T."/>
            <person name="Watanabe K."/>
        </authorList>
    </citation>
    <scope>NUCLEOTIDE SEQUENCE [LARGE SCALE GENOMIC DNA]</scope>
</reference>
<name>A0AAV3PR99_LITER</name>
<comment type="similarity">
    <text evidence="1">Belongs to the 4-hydroxybenzoyl-CoA thioesterase family.</text>
</comment>
<keyword evidence="2" id="KW-0378">Hydrolase</keyword>
<dbReference type="InterPro" id="IPR050563">
    <property type="entry name" value="4-hydroxybenzoyl-CoA_TE"/>
</dbReference>
<dbReference type="PANTHER" id="PTHR31793">
    <property type="entry name" value="4-HYDROXYBENZOYL-COA THIOESTERASE FAMILY MEMBER"/>
    <property type="match status" value="1"/>
</dbReference>
<dbReference type="EMBL" id="BAABME010002061">
    <property type="protein sequence ID" value="GAA0152840.1"/>
    <property type="molecule type" value="Genomic_DNA"/>
</dbReference>
<dbReference type="Gene3D" id="3.10.129.10">
    <property type="entry name" value="Hotdog Thioesterase"/>
    <property type="match status" value="1"/>
</dbReference>
<evidence type="ECO:0000256" key="1">
    <source>
        <dbReference type="ARBA" id="ARBA00005953"/>
    </source>
</evidence>
<dbReference type="AlphaFoldDB" id="A0AAV3PR99"/>
<gene>
    <name evidence="3" type="ORF">LIER_11217</name>
</gene>
<dbReference type="PANTHER" id="PTHR31793:SF27">
    <property type="entry name" value="NOVEL THIOESTERASE SUPERFAMILY DOMAIN AND SAPOSIN A-TYPE DOMAIN CONTAINING PROTEIN (0610012H03RIK)"/>
    <property type="match status" value="1"/>
</dbReference>